<reference evidence="1" key="1">
    <citation type="submission" date="2021-01" db="EMBL/GenBank/DDBJ databases">
        <title>Metabolic potential, ecology and presence of endohyphal bacteria is reflected in genomic diversity of Mucoromycotina.</title>
        <authorList>
            <person name="Muszewska A."/>
            <person name="Okrasinska A."/>
            <person name="Steczkiewicz K."/>
            <person name="Drgas O."/>
            <person name="Orlowska M."/>
            <person name="Perlinska-Lenart U."/>
            <person name="Aleksandrzak-Piekarczyk T."/>
            <person name="Szatraj K."/>
            <person name="Zielenkiewicz U."/>
            <person name="Pilsyk S."/>
            <person name="Malc E."/>
            <person name="Mieczkowski P."/>
            <person name="Kruszewska J.S."/>
            <person name="Biernat P."/>
            <person name="Pawlowska J."/>
        </authorList>
    </citation>
    <scope>NUCLEOTIDE SEQUENCE</scope>
    <source>
        <strain evidence="1">WA0000018081</strain>
    </source>
</reference>
<accession>A0A8H7VW69</accession>
<evidence type="ECO:0000313" key="2">
    <source>
        <dbReference type="Proteomes" id="UP000613177"/>
    </source>
</evidence>
<dbReference type="Proteomes" id="UP000613177">
    <property type="component" value="Unassembled WGS sequence"/>
</dbReference>
<dbReference type="OrthoDB" id="2386620at2759"/>
<dbReference type="AlphaFoldDB" id="A0A8H7VW69"/>
<name>A0A8H7VW69_9FUNG</name>
<sequence>MSDTTFESLANIPGHIGSFTASVQDGKVIQSSGDEASTEKVAVAAYQLLKDATLLGKLTPEIQHDKLKRITVTFPSQYHAFTVSNDTIYGIERAHNASNQ</sequence>
<comment type="caution">
    <text evidence="1">The sequence shown here is derived from an EMBL/GenBank/DDBJ whole genome shotgun (WGS) entry which is preliminary data.</text>
</comment>
<organism evidence="1 2">
    <name type="scientific">Thamnidium elegans</name>
    <dbReference type="NCBI Taxonomy" id="101142"/>
    <lineage>
        <taxon>Eukaryota</taxon>
        <taxon>Fungi</taxon>
        <taxon>Fungi incertae sedis</taxon>
        <taxon>Mucoromycota</taxon>
        <taxon>Mucoromycotina</taxon>
        <taxon>Mucoromycetes</taxon>
        <taxon>Mucorales</taxon>
        <taxon>Mucorineae</taxon>
        <taxon>Mucoraceae</taxon>
        <taxon>Thamnidium</taxon>
    </lineage>
</organism>
<proteinExistence type="predicted"/>
<dbReference type="EMBL" id="JAEPRE010000175">
    <property type="protein sequence ID" value="KAG2230948.1"/>
    <property type="molecule type" value="Genomic_DNA"/>
</dbReference>
<gene>
    <name evidence="1" type="ORF">INT48_001464</name>
</gene>
<evidence type="ECO:0000313" key="1">
    <source>
        <dbReference type="EMBL" id="KAG2230948.1"/>
    </source>
</evidence>
<protein>
    <submittedName>
        <fullName evidence="1">Uncharacterized protein</fullName>
    </submittedName>
</protein>
<keyword evidence="2" id="KW-1185">Reference proteome</keyword>